<comment type="caution">
    <text evidence="2">The sequence shown here is derived from an EMBL/GenBank/DDBJ whole genome shotgun (WGS) entry which is preliminary data.</text>
</comment>
<proteinExistence type="predicted"/>
<keyword evidence="1" id="KW-0812">Transmembrane</keyword>
<organism evidence="2">
    <name type="scientific">marine sediment metagenome</name>
    <dbReference type="NCBI Taxonomy" id="412755"/>
    <lineage>
        <taxon>unclassified sequences</taxon>
        <taxon>metagenomes</taxon>
        <taxon>ecological metagenomes</taxon>
    </lineage>
</organism>
<accession>X1BW52</accession>
<gene>
    <name evidence="2" type="ORF">S01H4_47448</name>
</gene>
<feature type="non-terminal residue" evidence="2">
    <location>
        <position position="30"/>
    </location>
</feature>
<name>X1BW52_9ZZZZ</name>
<reference evidence="2" key="1">
    <citation type="journal article" date="2014" name="Front. Microbiol.">
        <title>High frequency of phylogenetically diverse reductive dehalogenase-homologous genes in deep subseafloor sedimentary metagenomes.</title>
        <authorList>
            <person name="Kawai M."/>
            <person name="Futagami T."/>
            <person name="Toyoda A."/>
            <person name="Takaki Y."/>
            <person name="Nishi S."/>
            <person name="Hori S."/>
            <person name="Arai W."/>
            <person name="Tsubouchi T."/>
            <person name="Morono Y."/>
            <person name="Uchiyama I."/>
            <person name="Ito T."/>
            <person name="Fujiyama A."/>
            <person name="Inagaki F."/>
            <person name="Takami H."/>
        </authorList>
    </citation>
    <scope>NUCLEOTIDE SEQUENCE</scope>
    <source>
        <strain evidence="2">Expedition CK06-06</strain>
    </source>
</reference>
<sequence length="30" mass="3193">MGKMRDKEKAVVGLGLVGLVFGGIYLATRL</sequence>
<evidence type="ECO:0000313" key="2">
    <source>
        <dbReference type="EMBL" id="GAG99290.1"/>
    </source>
</evidence>
<feature type="transmembrane region" description="Helical" evidence="1">
    <location>
        <begin position="12"/>
        <end position="28"/>
    </location>
</feature>
<keyword evidence="1" id="KW-0472">Membrane</keyword>
<dbReference type="EMBL" id="BART01026636">
    <property type="protein sequence ID" value="GAG99290.1"/>
    <property type="molecule type" value="Genomic_DNA"/>
</dbReference>
<dbReference type="AlphaFoldDB" id="X1BW52"/>
<keyword evidence="1" id="KW-1133">Transmembrane helix</keyword>
<evidence type="ECO:0000256" key="1">
    <source>
        <dbReference type="SAM" id="Phobius"/>
    </source>
</evidence>
<protein>
    <submittedName>
        <fullName evidence="2">Uncharacterized protein</fullName>
    </submittedName>
</protein>